<keyword evidence="3" id="KW-0472">Membrane</keyword>
<reference evidence="5" key="1">
    <citation type="journal article" date="2014" name="Int. J. Syst. Evol. Microbiol.">
        <title>Complete genome sequence of Corynebacterium casei LMG S-19264T (=DSM 44701T), isolated from a smear-ripened cheese.</title>
        <authorList>
            <consortium name="US DOE Joint Genome Institute (JGI-PGF)"/>
            <person name="Walter F."/>
            <person name="Albersmeier A."/>
            <person name="Kalinowski J."/>
            <person name="Ruckert C."/>
        </authorList>
    </citation>
    <scope>NUCLEOTIDE SEQUENCE</scope>
    <source>
        <strain evidence="5">JCM 4434</strain>
    </source>
</reference>
<dbReference type="OrthoDB" id="186919at2"/>
<dbReference type="KEGG" id="kau:B6264_04695"/>
<proteinExistence type="predicted"/>
<protein>
    <recommendedName>
        <fullName evidence="4">DUF4349 domain-containing protein</fullName>
    </recommendedName>
</protein>
<accession>A0A8H9HQP0</accession>
<feature type="region of interest" description="Disordered" evidence="2">
    <location>
        <begin position="36"/>
        <end position="75"/>
    </location>
</feature>
<organism evidence="5 6">
    <name type="scientific">Kitasatospora aureofaciens</name>
    <name type="common">Streptomyces aureofaciens</name>
    <dbReference type="NCBI Taxonomy" id="1894"/>
    <lineage>
        <taxon>Bacteria</taxon>
        <taxon>Bacillati</taxon>
        <taxon>Actinomycetota</taxon>
        <taxon>Actinomycetes</taxon>
        <taxon>Kitasatosporales</taxon>
        <taxon>Streptomycetaceae</taxon>
        <taxon>Kitasatospora</taxon>
    </lineage>
</organism>
<reference evidence="5" key="2">
    <citation type="submission" date="2020-09" db="EMBL/GenBank/DDBJ databases">
        <authorList>
            <person name="Sun Q."/>
            <person name="Ohkuma M."/>
        </authorList>
    </citation>
    <scope>NUCLEOTIDE SEQUENCE</scope>
    <source>
        <strain evidence="5">JCM 4434</strain>
    </source>
</reference>
<gene>
    <name evidence="5" type="ORF">GCM10010502_35090</name>
</gene>
<feature type="coiled-coil region" evidence="1">
    <location>
        <begin position="200"/>
        <end position="227"/>
    </location>
</feature>
<keyword evidence="1" id="KW-0175">Coiled coil</keyword>
<evidence type="ECO:0000256" key="3">
    <source>
        <dbReference type="SAM" id="Phobius"/>
    </source>
</evidence>
<name>A0A8H9HQP0_KITAU</name>
<feature type="region of interest" description="Disordered" evidence="2">
    <location>
        <begin position="311"/>
        <end position="338"/>
    </location>
</feature>
<feature type="compositionally biased region" description="Low complexity" evidence="2">
    <location>
        <begin position="46"/>
        <end position="75"/>
    </location>
</feature>
<feature type="transmembrane region" description="Helical" evidence="3">
    <location>
        <begin position="278"/>
        <end position="301"/>
    </location>
</feature>
<feature type="domain" description="DUF4349" evidence="4">
    <location>
        <begin position="85"/>
        <end position="300"/>
    </location>
</feature>
<dbReference type="AlphaFoldDB" id="A0A8H9HQP0"/>
<dbReference type="Pfam" id="PF14257">
    <property type="entry name" value="DUF4349"/>
    <property type="match status" value="1"/>
</dbReference>
<dbReference type="InterPro" id="IPR025645">
    <property type="entry name" value="DUF4349"/>
</dbReference>
<evidence type="ECO:0000313" key="6">
    <source>
        <dbReference type="Proteomes" id="UP000610124"/>
    </source>
</evidence>
<evidence type="ECO:0000256" key="1">
    <source>
        <dbReference type="SAM" id="Coils"/>
    </source>
</evidence>
<keyword evidence="3" id="KW-0812">Transmembrane</keyword>
<comment type="caution">
    <text evidence="5">The sequence shown here is derived from an EMBL/GenBank/DDBJ whole genome shotgun (WGS) entry which is preliminary data.</text>
</comment>
<sequence>MDLGRGPAMGRQASAGAPAAAVAAAVLLVGGCSAGGSGDPAKNDSAVAPAKQPGQAGGAAAPAPANARASGAPAASGVTPVADARLISYTAQLTLRAKDVSQVLARARDLTTASGGYVGGESVSGSGTDESGQLTLRIPSAAYQQTLDQLAALGEVVSRKSQADDLTQQVADVASRVQTQQASVDRVRALMAEARTLSDITSLEGELSRREADLESLQKQQKELAARTSYSTVTLDVRRDAAIPTPTATPKEEEQGFGESVGSALGGGWHVLLTIARALAVALAALAPFLLVLGVPAALLYRYWRRTRSHPRATGSRDDAGDAGEAGGTEKAAPTDEE</sequence>
<evidence type="ECO:0000259" key="4">
    <source>
        <dbReference type="Pfam" id="PF14257"/>
    </source>
</evidence>
<evidence type="ECO:0000313" key="5">
    <source>
        <dbReference type="EMBL" id="GGU80104.1"/>
    </source>
</evidence>
<keyword evidence="3" id="KW-1133">Transmembrane helix</keyword>
<dbReference type="Proteomes" id="UP000610124">
    <property type="component" value="Unassembled WGS sequence"/>
</dbReference>
<evidence type="ECO:0000256" key="2">
    <source>
        <dbReference type="SAM" id="MobiDB-lite"/>
    </source>
</evidence>
<dbReference type="PROSITE" id="PS51257">
    <property type="entry name" value="PROKAR_LIPOPROTEIN"/>
    <property type="match status" value="1"/>
</dbReference>
<dbReference type="EMBL" id="BMUB01000007">
    <property type="protein sequence ID" value="GGU80104.1"/>
    <property type="molecule type" value="Genomic_DNA"/>
</dbReference>